<protein>
    <submittedName>
        <fullName evidence="2">Uncharacterized protein</fullName>
    </submittedName>
</protein>
<feature type="region of interest" description="Disordered" evidence="1">
    <location>
        <begin position="1"/>
        <end position="37"/>
    </location>
</feature>
<dbReference type="OrthoDB" id="2574658at2759"/>
<feature type="region of interest" description="Disordered" evidence="1">
    <location>
        <begin position="191"/>
        <end position="218"/>
    </location>
</feature>
<comment type="caution">
    <text evidence="2">The sequence shown here is derived from an EMBL/GenBank/DDBJ whole genome shotgun (WGS) entry which is preliminary data.</text>
</comment>
<feature type="compositionally biased region" description="Polar residues" evidence="1">
    <location>
        <begin position="200"/>
        <end position="218"/>
    </location>
</feature>
<evidence type="ECO:0000313" key="2">
    <source>
        <dbReference type="EMBL" id="ORY27774.1"/>
    </source>
</evidence>
<dbReference type="EMBL" id="MCFC01000036">
    <property type="protein sequence ID" value="ORY27774.1"/>
    <property type="molecule type" value="Genomic_DNA"/>
</dbReference>
<gene>
    <name evidence="2" type="ORF">BCR39DRAFT_537093</name>
</gene>
<accession>A0A1Y2AZ78</accession>
<dbReference type="AlphaFoldDB" id="A0A1Y2AZ78"/>
<proteinExistence type="predicted"/>
<organism evidence="2 3">
    <name type="scientific">Naematelia encephala</name>
    <dbReference type="NCBI Taxonomy" id="71784"/>
    <lineage>
        <taxon>Eukaryota</taxon>
        <taxon>Fungi</taxon>
        <taxon>Dikarya</taxon>
        <taxon>Basidiomycota</taxon>
        <taxon>Agaricomycotina</taxon>
        <taxon>Tremellomycetes</taxon>
        <taxon>Tremellales</taxon>
        <taxon>Naemateliaceae</taxon>
        <taxon>Naematelia</taxon>
    </lineage>
</organism>
<dbReference type="Proteomes" id="UP000193986">
    <property type="component" value="Unassembled WGS sequence"/>
</dbReference>
<keyword evidence="3" id="KW-1185">Reference proteome</keyword>
<evidence type="ECO:0000313" key="3">
    <source>
        <dbReference type="Proteomes" id="UP000193986"/>
    </source>
</evidence>
<sequence length="525" mass="57588">MEFTNRDMAQTPDAAQSVRSTTPPPLPTNPDSGLIFHPPTDLLPSSLSPPRVLEPLIIPIPPVAASTGEALEAKPSWFGRRGSVFTSGASKMPAQGTGPPADIEMGSILAESAMINKQRNVQAEGSTGKPSEDRTREEMAMAKWRKWIIEQPVQPVSVDFPPNGPNPQIFPMTPLSRPASPLVTLQTLQSSTLANHRSGDSSPTDIREGNNTPDQPDFVQNTESVRALRDVELAIDTAILNRAKLDQDRARRMSTNARLSTLENPFIDLAARLTSRRVRPIVLELIQALGHYIDIIWTINFPDAPCPWTQREAGPSRRHPLETGWKSRMITAVQASKATGHVDSKPADADLKFWEDEVVFGVRDTNEVVGICKGVGWGFKTAMIQGRYGDVDPDNVIGSDGTGGNYARLLNDLEEVLWGDAEPRPTDLAPDLPDDFDPYAIPDPEHRPTGVGSSMMDFFVMPQVSSAPNLGSVDEYHVPLPDLLLEPPTSLTASQGLTLEEIGRRRHEEWLQSRRAEDWAGLHIS</sequence>
<name>A0A1Y2AZ78_9TREE</name>
<dbReference type="InParanoid" id="A0A1Y2AZ78"/>
<evidence type="ECO:0000256" key="1">
    <source>
        <dbReference type="SAM" id="MobiDB-lite"/>
    </source>
</evidence>
<reference evidence="2 3" key="1">
    <citation type="submission" date="2016-07" db="EMBL/GenBank/DDBJ databases">
        <title>Pervasive Adenine N6-methylation of Active Genes in Fungi.</title>
        <authorList>
            <consortium name="DOE Joint Genome Institute"/>
            <person name="Mondo S.J."/>
            <person name="Dannebaum R.O."/>
            <person name="Kuo R.C."/>
            <person name="Labutti K."/>
            <person name="Haridas S."/>
            <person name="Kuo A."/>
            <person name="Salamov A."/>
            <person name="Ahrendt S.R."/>
            <person name="Lipzen A."/>
            <person name="Sullivan W."/>
            <person name="Andreopoulos W.B."/>
            <person name="Clum A."/>
            <person name="Lindquist E."/>
            <person name="Daum C."/>
            <person name="Ramamoorthy G.K."/>
            <person name="Gryganskyi A."/>
            <person name="Culley D."/>
            <person name="Magnuson J.K."/>
            <person name="James T.Y."/>
            <person name="O'Malley M.A."/>
            <person name="Stajich J.E."/>
            <person name="Spatafora J.W."/>
            <person name="Visel A."/>
            <person name="Grigoriev I.V."/>
        </authorList>
    </citation>
    <scope>NUCLEOTIDE SEQUENCE [LARGE SCALE GENOMIC DNA]</scope>
    <source>
        <strain evidence="2 3">68-887.2</strain>
    </source>
</reference>